<organism evidence="2 3">
    <name type="scientific">Rhodocollybia butyracea</name>
    <dbReference type="NCBI Taxonomy" id="206335"/>
    <lineage>
        <taxon>Eukaryota</taxon>
        <taxon>Fungi</taxon>
        <taxon>Dikarya</taxon>
        <taxon>Basidiomycota</taxon>
        <taxon>Agaricomycotina</taxon>
        <taxon>Agaricomycetes</taxon>
        <taxon>Agaricomycetidae</taxon>
        <taxon>Agaricales</taxon>
        <taxon>Marasmiineae</taxon>
        <taxon>Omphalotaceae</taxon>
        <taxon>Rhodocollybia</taxon>
    </lineage>
</organism>
<dbReference type="EMBL" id="JADNRY010000056">
    <property type="protein sequence ID" value="KAF9068896.1"/>
    <property type="molecule type" value="Genomic_DNA"/>
</dbReference>
<keyword evidence="3" id="KW-1185">Reference proteome</keyword>
<evidence type="ECO:0000313" key="3">
    <source>
        <dbReference type="Proteomes" id="UP000772434"/>
    </source>
</evidence>
<gene>
    <name evidence="2" type="ORF">BDP27DRAFT_764391</name>
</gene>
<dbReference type="Proteomes" id="UP000772434">
    <property type="component" value="Unassembled WGS sequence"/>
</dbReference>
<proteinExistence type="predicted"/>
<evidence type="ECO:0008006" key="4">
    <source>
        <dbReference type="Google" id="ProtNLM"/>
    </source>
</evidence>
<evidence type="ECO:0000313" key="2">
    <source>
        <dbReference type="EMBL" id="KAF9068896.1"/>
    </source>
</evidence>
<accession>A0A9P5U7D4</accession>
<evidence type="ECO:0000256" key="1">
    <source>
        <dbReference type="SAM" id="MobiDB-lite"/>
    </source>
</evidence>
<sequence length="108" mass="11500">MASSLSISESVHRSRARSAPSSEAVDTNAVAVEDDSPDPKVNTGVPWLDELLEGVDSLVEHGVIYGDLHLKNVLVTPQSCPQRASKTRKTGGKLNVTNRMIVGGYDIG</sequence>
<dbReference type="InterPro" id="IPR011009">
    <property type="entry name" value="Kinase-like_dom_sf"/>
</dbReference>
<dbReference type="AlphaFoldDB" id="A0A9P5U7D4"/>
<reference evidence="2" key="1">
    <citation type="submission" date="2020-11" db="EMBL/GenBank/DDBJ databases">
        <authorList>
            <consortium name="DOE Joint Genome Institute"/>
            <person name="Ahrendt S."/>
            <person name="Riley R."/>
            <person name="Andreopoulos W."/>
            <person name="Labutti K."/>
            <person name="Pangilinan J."/>
            <person name="Ruiz-Duenas F.J."/>
            <person name="Barrasa J.M."/>
            <person name="Sanchez-Garcia M."/>
            <person name="Camarero S."/>
            <person name="Miyauchi S."/>
            <person name="Serrano A."/>
            <person name="Linde D."/>
            <person name="Babiker R."/>
            <person name="Drula E."/>
            <person name="Ayuso-Fernandez I."/>
            <person name="Pacheco R."/>
            <person name="Padilla G."/>
            <person name="Ferreira P."/>
            <person name="Barriuso J."/>
            <person name="Kellner H."/>
            <person name="Castanera R."/>
            <person name="Alfaro M."/>
            <person name="Ramirez L."/>
            <person name="Pisabarro A.G."/>
            <person name="Kuo A."/>
            <person name="Tritt A."/>
            <person name="Lipzen A."/>
            <person name="He G."/>
            <person name="Yan M."/>
            <person name="Ng V."/>
            <person name="Cullen D."/>
            <person name="Martin F."/>
            <person name="Rosso M.-N."/>
            <person name="Henrissat B."/>
            <person name="Hibbett D."/>
            <person name="Martinez A.T."/>
            <person name="Grigoriev I.V."/>
        </authorList>
    </citation>
    <scope>NUCLEOTIDE SEQUENCE</scope>
    <source>
        <strain evidence="2">AH 40177</strain>
    </source>
</reference>
<feature type="region of interest" description="Disordered" evidence="1">
    <location>
        <begin position="1"/>
        <end position="41"/>
    </location>
</feature>
<dbReference type="SUPFAM" id="SSF56112">
    <property type="entry name" value="Protein kinase-like (PK-like)"/>
    <property type="match status" value="1"/>
</dbReference>
<protein>
    <recommendedName>
        <fullName evidence="4">Protein kinase domain-containing protein</fullName>
    </recommendedName>
</protein>
<name>A0A9P5U7D4_9AGAR</name>
<comment type="caution">
    <text evidence="2">The sequence shown here is derived from an EMBL/GenBank/DDBJ whole genome shotgun (WGS) entry which is preliminary data.</text>
</comment>